<organism evidence="2 3">
    <name type="scientific">Sphingomonas jatrophae</name>
    <dbReference type="NCBI Taxonomy" id="1166337"/>
    <lineage>
        <taxon>Bacteria</taxon>
        <taxon>Pseudomonadati</taxon>
        <taxon>Pseudomonadota</taxon>
        <taxon>Alphaproteobacteria</taxon>
        <taxon>Sphingomonadales</taxon>
        <taxon>Sphingomonadaceae</taxon>
        <taxon>Sphingomonas</taxon>
    </lineage>
</organism>
<gene>
    <name evidence="2" type="ORF">SAMN05192580_0082</name>
</gene>
<dbReference type="InterPro" id="IPR000415">
    <property type="entry name" value="Nitroreductase-like"/>
</dbReference>
<evidence type="ECO:0000313" key="3">
    <source>
        <dbReference type="Proteomes" id="UP000198824"/>
    </source>
</evidence>
<dbReference type="Gene3D" id="3.40.109.10">
    <property type="entry name" value="NADH Oxidase"/>
    <property type="match status" value="1"/>
</dbReference>
<dbReference type="RefSeq" id="WP_093309271.1">
    <property type="nucleotide sequence ID" value="NZ_FOZG01000001.1"/>
</dbReference>
<keyword evidence="3" id="KW-1185">Reference proteome</keyword>
<evidence type="ECO:0000313" key="2">
    <source>
        <dbReference type="EMBL" id="SFR76481.1"/>
    </source>
</evidence>
<reference evidence="2 3" key="1">
    <citation type="submission" date="2016-10" db="EMBL/GenBank/DDBJ databases">
        <authorList>
            <person name="de Groot N.N."/>
        </authorList>
    </citation>
    <scope>NUCLEOTIDE SEQUENCE [LARGE SCALE GENOMIC DNA]</scope>
    <source>
        <strain evidence="2 3">S5-249</strain>
    </source>
</reference>
<dbReference type="AlphaFoldDB" id="A0A1I6JC21"/>
<dbReference type="STRING" id="1166337.SAMN05192580_0082"/>
<name>A0A1I6JC21_9SPHN</name>
<evidence type="ECO:0000256" key="1">
    <source>
        <dbReference type="SAM" id="MobiDB-lite"/>
    </source>
</evidence>
<dbReference type="GO" id="GO:0016491">
    <property type="term" value="F:oxidoreductase activity"/>
    <property type="evidence" value="ECO:0007669"/>
    <property type="project" value="InterPro"/>
</dbReference>
<protein>
    <recommendedName>
        <fullName evidence="4">Nitroreductase family protein</fullName>
    </recommendedName>
</protein>
<dbReference type="Proteomes" id="UP000198824">
    <property type="component" value="Unassembled WGS sequence"/>
</dbReference>
<accession>A0A1I6JC21</accession>
<dbReference type="OrthoDB" id="8156917at2"/>
<sequence length="340" mass="37547">MSPWSAIGASVARAPSPHNTQPYRLRVLDDATAEIVFLPTRGLPTADPHGRFTWLTAGIVAEIASIAAHGLGHELAVAWDLSPMYPGGDTETPQTVARLTLTPAGAPVPDLDPALILQRQTSRLPYDGRPLAAGVVAELKVEAARHGHAFEVRSDPQAIASVVELNKRALFHDLDDDDLRTELTRWLRFDAREEGLTRDGLSARCLGFSPTLLRSFFLQHRFWTLPGVRHVVGRVYGATMRGIGTIGWLRGHYTSSADWIAAGRLMIRLWLIVTRAGCVWHPYGSVITSEAARRAMIDMLELRPEQGEEDMVWLLLRLGTSPRPPESLRLDQAEILLCAR</sequence>
<evidence type="ECO:0008006" key="4">
    <source>
        <dbReference type="Google" id="ProtNLM"/>
    </source>
</evidence>
<proteinExistence type="predicted"/>
<dbReference type="EMBL" id="FOZG01000001">
    <property type="protein sequence ID" value="SFR76481.1"/>
    <property type="molecule type" value="Genomic_DNA"/>
</dbReference>
<feature type="region of interest" description="Disordered" evidence="1">
    <location>
        <begin position="1"/>
        <end position="20"/>
    </location>
</feature>